<dbReference type="PRINTS" id="PR00455">
    <property type="entry name" value="HTHTETR"/>
</dbReference>
<dbReference type="PANTHER" id="PTHR47506">
    <property type="entry name" value="TRANSCRIPTIONAL REGULATORY PROTEIN"/>
    <property type="match status" value="1"/>
</dbReference>
<proteinExistence type="predicted"/>
<name>A4BB29_9GAMM</name>
<dbReference type="PROSITE" id="PS50977">
    <property type="entry name" value="HTH_TETR_2"/>
    <property type="match status" value="1"/>
</dbReference>
<feature type="domain" description="HTH tetR-type" evidence="5">
    <location>
        <begin position="1"/>
        <end position="61"/>
    </location>
</feature>
<dbReference type="EMBL" id="AAOE01000003">
    <property type="protein sequence ID" value="EAR10642.1"/>
    <property type="molecule type" value="Genomic_DNA"/>
</dbReference>
<dbReference type="STRING" id="314283.MED297_11520"/>
<dbReference type="RefSeq" id="WP_008041908.1">
    <property type="nucleotide sequence ID" value="NZ_CH724149.1"/>
</dbReference>
<evidence type="ECO:0000259" key="5">
    <source>
        <dbReference type="PROSITE" id="PS50977"/>
    </source>
</evidence>
<dbReference type="OrthoDB" id="116240at2"/>
<keyword evidence="7" id="KW-1185">Reference proteome</keyword>
<dbReference type="Pfam" id="PF00440">
    <property type="entry name" value="TetR_N"/>
    <property type="match status" value="1"/>
</dbReference>
<reference evidence="6 7" key="1">
    <citation type="submission" date="2006-02" db="EMBL/GenBank/DDBJ databases">
        <authorList>
            <person name="Pinhassi J."/>
            <person name="Pedros-Alio C."/>
            <person name="Ferriera S."/>
            <person name="Johnson J."/>
            <person name="Kravitz S."/>
            <person name="Halpern A."/>
            <person name="Remington K."/>
            <person name="Beeson K."/>
            <person name="Tran B."/>
            <person name="Rogers Y.-H."/>
            <person name="Friedman R."/>
            <person name="Venter J.C."/>
        </authorList>
    </citation>
    <scope>NUCLEOTIDE SEQUENCE [LARGE SCALE GENOMIC DNA]</scope>
    <source>
        <strain evidence="6 7">MED297</strain>
    </source>
</reference>
<evidence type="ECO:0000313" key="6">
    <source>
        <dbReference type="EMBL" id="EAR10642.1"/>
    </source>
</evidence>
<evidence type="ECO:0000256" key="3">
    <source>
        <dbReference type="ARBA" id="ARBA00023163"/>
    </source>
</evidence>
<comment type="caution">
    <text evidence="6">The sequence shown here is derived from an EMBL/GenBank/DDBJ whole genome shotgun (WGS) entry which is preliminary data.</text>
</comment>
<accession>A4BB29</accession>
<evidence type="ECO:0000256" key="4">
    <source>
        <dbReference type="PROSITE-ProRule" id="PRU00335"/>
    </source>
</evidence>
<keyword evidence="3" id="KW-0804">Transcription</keyword>
<feature type="DNA-binding region" description="H-T-H motif" evidence="4">
    <location>
        <begin position="24"/>
        <end position="43"/>
    </location>
</feature>
<dbReference type="SUPFAM" id="SSF48498">
    <property type="entry name" value="Tetracyclin repressor-like, C-terminal domain"/>
    <property type="match status" value="1"/>
</dbReference>
<dbReference type="GO" id="GO:0003677">
    <property type="term" value="F:DNA binding"/>
    <property type="evidence" value="ECO:0007669"/>
    <property type="project" value="UniProtKB-UniRule"/>
</dbReference>
<evidence type="ECO:0000313" key="7">
    <source>
        <dbReference type="Proteomes" id="UP000005953"/>
    </source>
</evidence>
<dbReference type="InterPro" id="IPR001647">
    <property type="entry name" value="HTH_TetR"/>
</dbReference>
<dbReference type="PANTHER" id="PTHR47506:SF1">
    <property type="entry name" value="HTH-TYPE TRANSCRIPTIONAL REGULATOR YJDC"/>
    <property type="match status" value="1"/>
</dbReference>
<evidence type="ECO:0000256" key="2">
    <source>
        <dbReference type="ARBA" id="ARBA00023125"/>
    </source>
</evidence>
<organism evidence="6 7">
    <name type="scientific">Reinekea blandensis MED297</name>
    <dbReference type="NCBI Taxonomy" id="314283"/>
    <lineage>
        <taxon>Bacteria</taxon>
        <taxon>Pseudomonadati</taxon>
        <taxon>Pseudomonadota</taxon>
        <taxon>Gammaproteobacteria</taxon>
        <taxon>Oceanospirillales</taxon>
        <taxon>Saccharospirillaceae</taxon>
        <taxon>Reinekea</taxon>
    </lineage>
</organism>
<dbReference type="InterPro" id="IPR009057">
    <property type="entry name" value="Homeodomain-like_sf"/>
</dbReference>
<dbReference type="Gene3D" id="1.10.357.10">
    <property type="entry name" value="Tetracycline Repressor, domain 2"/>
    <property type="match status" value="1"/>
</dbReference>
<sequence length="183" mass="20571">MSKRQQLMDTALELFYRHGVRAIGINEVLKASTVAKRTLYSHFDSKDELVLAALQCRHDTFLSWLESNIEQSSSNDEMIQKLFAALRRWFRSDDPTLGAFRGCFFINTSAEFSDPDSPISQACRAHKRDVRKLIGRHLPRADESLADTIFLLKEGAITTAYLTGDGDQVVEQCLSALQGLVST</sequence>
<dbReference type="Proteomes" id="UP000005953">
    <property type="component" value="Unassembled WGS sequence"/>
</dbReference>
<protein>
    <submittedName>
        <fullName evidence="6">Putative transcriptional regulator</fullName>
    </submittedName>
</protein>
<dbReference type="SUPFAM" id="SSF46689">
    <property type="entry name" value="Homeodomain-like"/>
    <property type="match status" value="1"/>
</dbReference>
<keyword evidence="1" id="KW-0805">Transcription regulation</keyword>
<keyword evidence="2 4" id="KW-0238">DNA-binding</keyword>
<evidence type="ECO:0000256" key="1">
    <source>
        <dbReference type="ARBA" id="ARBA00023015"/>
    </source>
</evidence>
<dbReference type="InterPro" id="IPR036271">
    <property type="entry name" value="Tet_transcr_reg_TetR-rel_C_sf"/>
</dbReference>
<dbReference type="AlphaFoldDB" id="A4BB29"/>
<gene>
    <name evidence="6" type="ORF">MED297_11520</name>
</gene>
<dbReference type="HOGENOM" id="CLU_069356_23_2_6"/>